<evidence type="ECO:0000256" key="11">
    <source>
        <dbReference type="ARBA" id="ARBA00023033"/>
    </source>
</evidence>
<evidence type="ECO:0000256" key="2">
    <source>
        <dbReference type="ARBA" id="ARBA00004167"/>
    </source>
</evidence>
<evidence type="ECO:0000256" key="9">
    <source>
        <dbReference type="ARBA" id="ARBA00023002"/>
    </source>
</evidence>
<dbReference type="GO" id="GO:0004497">
    <property type="term" value="F:monooxygenase activity"/>
    <property type="evidence" value="ECO:0007669"/>
    <property type="project" value="UniProtKB-KW"/>
</dbReference>
<dbReference type="SUPFAM" id="SSF48264">
    <property type="entry name" value="Cytochrome P450"/>
    <property type="match status" value="1"/>
</dbReference>
<evidence type="ECO:0000256" key="1">
    <source>
        <dbReference type="ARBA" id="ARBA00001971"/>
    </source>
</evidence>
<dbReference type="Proteomes" id="UP001215151">
    <property type="component" value="Unassembled WGS sequence"/>
</dbReference>
<evidence type="ECO:0000256" key="14">
    <source>
        <dbReference type="RuleBase" id="RU000461"/>
    </source>
</evidence>
<evidence type="ECO:0000256" key="3">
    <source>
        <dbReference type="ARBA" id="ARBA00005179"/>
    </source>
</evidence>
<dbReference type="InterPro" id="IPR050364">
    <property type="entry name" value="Cytochrome_P450_fung"/>
</dbReference>
<organism evidence="16 17">
    <name type="scientific">Trametes cubensis</name>
    <dbReference type="NCBI Taxonomy" id="1111947"/>
    <lineage>
        <taxon>Eukaryota</taxon>
        <taxon>Fungi</taxon>
        <taxon>Dikarya</taxon>
        <taxon>Basidiomycota</taxon>
        <taxon>Agaricomycotina</taxon>
        <taxon>Agaricomycetes</taxon>
        <taxon>Polyporales</taxon>
        <taxon>Polyporaceae</taxon>
        <taxon>Trametes</taxon>
    </lineage>
</organism>
<dbReference type="GO" id="GO:0005506">
    <property type="term" value="F:iron ion binding"/>
    <property type="evidence" value="ECO:0007669"/>
    <property type="project" value="InterPro"/>
</dbReference>
<gene>
    <name evidence="16" type="ORF">ONZ51_g11774</name>
</gene>
<comment type="similarity">
    <text evidence="4 14">Belongs to the cytochrome P450 family.</text>
</comment>
<accession>A0AAD7X563</accession>
<keyword evidence="6 15" id="KW-0812">Transmembrane</keyword>
<evidence type="ECO:0000256" key="15">
    <source>
        <dbReference type="SAM" id="Phobius"/>
    </source>
</evidence>
<evidence type="ECO:0000256" key="12">
    <source>
        <dbReference type="ARBA" id="ARBA00023136"/>
    </source>
</evidence>
<dbReference type="InterPro" id="IPR001128">
    <property type="entry name" value="Cyt_P450"/>
</dbReference>
<evidence type="ECO:0000256" key="7">
    <source>
        <dbReference type="ARBA" id="ARBA00022723"/>
    </source>
</evidence>
<proteinExistence type="inferred from homology"/>
<dbReference type="GO" id="GO:0016020">
    <property type="term" value="C:membrane"/>
    <property type="evidence" value="ECO:0007669"/>
    <property type="project" value="UniProtKB-SubCell"/>
</dbReference>
<dbReference type="GO" id="GO:0020037">
    <property type="term" value="F:heme binding"/>
    <property type="evidence" value="ECO:0007669"/>
    <property type="project" value="InterPro"/>
</dbReference>
<dbReference type="GO" id="GO:0016705">
    <property type="term" value="F:oxidoreductase activity, acting on paired donors, with incorporation or reduction of molecular oxygen"/>
    <property type="evidence" value="ECO:0007669"/>
    <property type="project" value="InterPro"/>
</dbReference>
<evidence type="ECO:0000256" key="8">
    <source>
        <dbReference type="ARBA" id="ARBA00022989"/>
    </source>
</evidence>
<evidence type="ECO:0008006" key="18">
    <source>
        <dbReference type="Google" id="ProtNLM"/>
    </source>
</evidence>
<sequence>MDFSMPLNITEVLLVLFPLVLAFIFYLRCEHRRKSLPPGPRGVPFLGNVFDIPQDQPWVVFSKISKEYGDVISVSILSQTTIILNSASAVNDLFDRRSSVYSTRPEATVTISKITGWIWSMVVMPYGDDWRRNRRLLWQNFQPKTVGQWHSSQAQGTRRFLEALLEDSSDLNRTVRLSFCKTLMNITYGIPAQDVDYGFVNLLDEADTEICEAYDHAVLILPWVRRIPSWCPGGRWQRKLAGWQQLAKRTLEAPFERAQHAFNRGNASPSITSNLLDAVDADADLVKAVTAVILVSGVDTTSGTFLAFVCAMISHPEVQKRGQEELETVVGSSRLPQLDDRPSLPYVHAIVKELLRWHNVAPLGVPHGCTQGDEYRGWRMPTNATIRINIWGILHDPELYPNPDAFIPERFLKDGKMNQDVFDPASIAFGAGRRVCPGRHFAENSLFINIASMLHVFDIVPAVDAQGFPIPVEHRVTTGLLSTVKPFQYSIRIRSSSAKSLVRESIMDGDR</sequence>
<protein>
    <recommendedName>
        <fullName evidence="18">Cytochrome P450</fullName>
    </recommendedName>
</protein>
<dbReference type="InterPro" id="IPR002401">
    <property type="entry name" value="Cyt_P450_E_grp-I"/>
</dbReference>
<dbReference type="Gene3D" id="1.10.630.10">
    <property type="entry name" value="Cytochrome P450"/>
    <property type="match status" value="1"/>
</dbReference>
<dbReference type="EMBL" id="JAPEVG010000606">
    <property type="protein sequence ID" value="KAJ8457027.1"/>
    <property type="molecule type" value="Genomic_DNA"/>
</dbReference>
<evidence type="ECO:0000313" key="17">
    <source>
        <dbReference type="Proteomes" id="UP001215151"/>
    </source>
</evidence>
<keyword evidence="10 13" id="KW-0408">Iron</keyword>
<comment type="subcellular location">
    <subcellularLocation>
        <location evidence="2">Membrane</location>
        <topology evidence="2">Single-pass membrane protein</topology>
    </subcellularLocation>
</comment>
<dbReference type="PANTHER" id="PTHR46300:SF7">
    <property type="entry name" value="P450, PUTATIVE (EUROFUNG)-RELATED"/>
    <property type="match status" value="1"/>
</dbReference>
<keyword evidence="7 13" id="KW-0479">Metal-binding</keyword>
<feature type="binding site" description="axial binding residue" evidence="13">
    <location>
        <position position="436"/>
    </location>
    <ligand>
        <name>heme</name>
        <dbReference type="ChEBI" id="CHEBI:30413"/>
    </ligand>
    <ligandPart>
        <name>Fe</name>
        <dbReference type="ChEBI" id="CHEBI:18248"/>
    </ligandPart>
</feature>
<evidence type="ECO:0000256" key="13">
    <source>
        <dbReference type="PIRSR" id="PIRSR602401-1"/>
    </source>
</evidence>
<dbReference type="InterPro" id="IPR017972">
    <property type="entry name" value="Cyt_P450_CS"/>
</dbReference>
<keyword evidence="11 14" id="KW-0503">Monooxygenase</keyword>
<comment type="cofactor">
    <cofactor evidence="1 13">
        <name>heme</name>
        <dbReference type="ChEBI" id="CHEBI:30413"/>
    </cofactor>
</comment>
<comment type="caution">
    <text evidence="16">The sequence shown here is derived from an EMBL/GenBank/DDBJ whole genome shotgun (WGS) entry which is preliminary data.</text>
</comment>
<evidence type="ECO:0000256" key="5">
    <source>
        <dbReference type="ARBA" id="ARBA00022617"/>
    </source>
</evidence>
<keyword evidence="9 14" id="KW-0560">Oxidoreductase</keyword>
<dbReference type="PRINTS" id="PR00463">
    <property type="entry name" value="EP450I"/>
</dbReference>
<reference evidence="16" key="1">
    <citation type="submission" date="2022-11" db="EMBL/GenBank/DDBJ databases">
        <title>Genome Sequence of Cubamyces cubensis.</title>
        <authorList>
            <person name="Buettner E."/>
        </authorList>
    </citation>
    <scope>NUCLEOTIDE SEQUENCE</scope>
    <source>
        <strain evidence="16">MPL-01</strain>
    </source>
</reference>
<name>A0AAD7X563_9APHY</name>
<dbReference type="CDD" id="cd11065">
    <property type="entry name" value="CYP64-like"/>
    <property type="match status" value="1"/>
</dbReference>
<keyword evidence="5 13" id="KW-0349">Heme</keyword>
<keyword evidence="8 15" id="KW-1133">Transmembrane helix</keyword>
<evidence type="ECO:0000256" key="4">
    <source>
        <dbReference type="ARBA" id="ARBA00010617"/>
    </source>
</evidence>
<dbReference type="PANTHER" id="PTHR46300">
    <property type="entry name" value="P450, PUTATIVE (EUROFUNG)-RELATED-RELATED"/>
    <property type="match status" value="1"/>
</dbReference>
<dbReference type="AlphaFoldDB" id="A0AAD7X563"/>
<dbReference type="PROSITE" id="PS00086">
    <property type="entry name" value="CYTOCHROME_P450"/>
    <property type="match status" value="1"/>
</dbReference>
<dbReference type="InterPro" id="IPR036396">
    <property type="entry name" value="Cyt_P450_sf"/>
</dbReference>
<dbReference type="PRINTS" id="PR00385">
    <property type="entry name" value="P450"/>
</dbReference>
<evidence type="ECO:0000256" key="10">
    <source>
        <dbReference type="ARBA" id="ARBA00023004"/>
    </source>
</evidence>
<comment type="pathway">
    <text evidence="3">Secondary metabolite biosynthesis.</text>
</comment>
<evidence type="ECO:0000256" key="6">
    <source>
        <dbReference type="ARBA" id="ARBA00022692"/>
    </source>
</evidence>
<feature type="transmembrane region" description="Helical" evidence="15">
    <location>
        <begin position="6"/>
        <end position="27"/>
    </location>
</feature>
<evidence type="ECO:0000313" key="16">
    <source>
        <dbReference type="EMBL" id="KAJ8457027.1"/>
    </source>
</evidence>
<keyword evidence="17" id="KW-1185">Reference proteome</keyword>
<dbReference type="Pfam" id="PF00067">
    <property type="entry name" value="p450"/>
    <property type="match status" value="1"/>
</dbReference>
<keyword evidence="12 15" id="KW-0472">Membrane</keyword>